<sequence length="172" mass="18541">MLLCRCSLPRLGSLYKTSPFLEMMRPWKPRPGPDLAGTHLAGGSEVPGDRVPCKGRLPEATPAHLPYSRPPAGVRLGHREKTGLGGNGRLVGRLSLRSLLPRGLQGEPGSTGGQWFTFPFFLPFFFPLGCPQPESQDHPNWTGSREGGVVARSVPDSTGNQLFSKTAPTRAS</sequence>
<accession>G7MGU2</accession>
<feature type="compositionally biased region" description="Polar residues" evidence="1">
    <location>
        <begin position="155"/>
        <end position="172"/>
    </location>
</feature>
<organism evidence="2">
    <name type="scientific">Macaca mulatta</name>
    <name type="common">Rhesus macaque</name>
    <dbReference type="NCBI Taxonomy" id="9544"/>
    <lineage>
        <taxon>Eukaryota</taxon>
        <taxon>Metazoa</taxon>
        <taxon>Chordata</taxon>
        <taxon>Craniata</taxon>
        <taxon>Vertebrata</taxon>
        <taxon>Euteleostomi</taxon>
        <taxon>Mammalia</taxon>
        <taxon>Eutheria</taxon>
        <taxon>Euarchontoglires</taxon>
        <taxon>Primates</taxon>
        <taxon>Haplorrhini</taxon>
        <taxon>Catarrhini</taxon>
        <taxon>Cercopithecidae</taxon>
        <taxon>Cercopithecinae</taxon>
        <taxon>Macaca</taxon>
    </lineage>
</organism>
<proteinExistence type="predicted"/>
<dbReference type="EMBL" id="CM001253">
    <property type="protein sequence ID" value="EHH14314.1"/>
    <property type="molecule type" value="Genomic_DNA"/>
</dbReference>
<feature type="region of interest" description="Disordered" evidence="1">
    <location>
        <begin position="58"/>
        <end position="88"/>
    </location>
</feature>
<name>G7MGU2_MACMU</name>
<reference evidence="2" key="1">
    <citation type="journal article" date="2011" name="Nat. Biotechnol.">
        <title>Genome sequencing and comparison of two nonhuman primate animal models, the cynomolgus and Chinese rhesus macaques.</title>
        <authorList>
            <person name="Yan G."/>
            <person name="Zhang G."/>
            <person name="Fang X."/>
            <person name="Zhang Y."/>
            <person name="Li C."/>
            <person name="Ling F."/>
            <person name="Cooper D.N."/>
            <person name="Li Q."/>
            <person name="Li Y."/>
            <person name="van Gool A.J."/>
            <person name="Du H."/>
            <person name="Chen J."/>
            <person name="Chen R."/>
            <person name="Zhang P."/>
            <person name="Huang Z."/>
            <person name="Thompson J.R."/>
            <person name="Meng Y."/>
            <person name="Bai Y."/>
            <person name="Wang J."/>
            <person name="Zhuo M."/>
            <person name="Wang T."/>
            <person name="Huang Y."/>
            <person name="Wei L."/>
            <person name="Li J."/>
            <person name="Wang Z."/>
            <person name="Hu H."/>
            <person name="Yang P."/>
            <person name="Le L."/>
            <person name="Stenson P.D."/>
            <person name="Li B."/>
            <person name="Liu X."/>
            <person name="Ball E.V."/>
            <person name="An N."/>
            <person name="Huang Q."/>
            <person name="Zhang Y."/>
            <person name="Fan W."/>
            <person name="Zhang X."/>
            <person name="Li Y."/>
            <person name="Wang W."/>
            <person name="Katze M.G."/>
            <person name="Su B."/>
            <person name="Nielsen R."/>
            <person name="Yang H."/>
            <person name="Wang J."/>
            <person name="Wang X."/>
            <person name="Wang J."/>
        </authorList>
    </citation>
    <scope>NUCLEOTIDE SEQUENCE [LARGE SCALE GENOMIC DNA]</scope>
    <source>
        <strain evidence="2">CR-5</strain>
    </source>
</reference>
<dbReference type="Proteomes" id="UP000013456">
    <property type="component" value="Chromosome 1"/>
</dbReference>
<protein>
    <submittedName>
        <fullName evidence="2">Uncharacterized protein</fullName>
    </submittedName>
</protein>
<evidence type="ECO:0000256" key="1">
    <source>
        <dbReference type="SAM" id="MobiDB-lite"/>
    </source>
</evidence>
<feature type="region of interest" description="Disordered" evidence="1">
    <location>
        <begin position="133"/>
        <end position="172"/>
    </location>
</feature>
<evidence type="ECO:0000313" key="2">
    <source>
        <dbReference type="EMBL" id="EHH14314.1"/>
    </source>
</evidence>
<dbReference type="AlphaFoldDB" id="G7MGU2"/>
<gene>
    <name evidence="2" type="ORF">EGK_00217</name>
</gene>